<organism evidence="3 4">
    <name type="scientific">Hippocampus comes</name>
    <name type="common">Tiger tail seahorse</name>
    <dbReference type="NCBI Taxonomy" id="109280"/>
    <lineage>
        <taxon>Eukaryota</taxon>
        <taxon>Metazoa</taxon>
        <taxon>Chordata</taxon>
        <taxon>Craniata</taxon>
        <taxon>Vertebrata</taxon>
        <taxon>Euteleostomi</taxon>
        <taxon>Actinopterygii</taxon>
        <taxon>Neopterygii</taxon>
        <taxon>Teleostei</taxon>
        <taxon>Neoteleostei</taxon>
        <taxon>Acanthomorphata</taxon>
        <taxon>Syngnathiaria</taxon>
        <taxon>Syngnathiformes</taxon>
        <taxon>Syngnathoidei</taxon>
        <taxon>Syngnathidae</taxon>
        <taxon>Hippocampus</taxon>
    </lineage>
</organism>
<dbReference type="Pfam" id="PF24536">
    <property type="entry name" value="NXPE4_C"/>
    <property type="match status" value="1"/>
</dbReference>
<feature type="domain" description="NXPE C-terminal" evidence="2">
    <location>
        <begin position="336"/>
        <end position="561"/>
    </location>
</feature>
<dbReference type="GeneTree" id="ENSGT00950000182866"/>
<sequence length="569" mass="64785">MYLNVWKYILTFLTLFGFVVLLRSVTIWENWTYHIVSALYDVQKRIQSSNLTRCLPTFHHNHTFCPHVGQPPSLVEKLEECNLLNSIAWPQPPSGSASLKVSQTSDPAHSLFTIVPSKKDQQWYVGDQLEVLVHLHDFKGRPKRYGGDLLLARLHSPKYGAGVAGQVLDHKNGLYSVRFPLLWEGSAQVEVMMVHSSEAIAVLRRLREKRPDRVFFVSLFRRGRHSETKVCHMCLPQGKRPLCNYTDLNSGEPWYCYKPRKLSCTTRINHAKGGYRKNITTNKENLLFQSGVNVKVPIQASAADTITVLPSRKESGSQKRDPVMLATSGYYYQDSWRPLGGVTMRQFDDASAITQCLTNKLLYMYGDSTVRQWYEYLVSVLPGMKEFNQKSAEKVGPFMAVDSTHNIQLKYRCHGPPIRFSTVMTSELRYIANELDGLSGGPNTVVALSVWSHFSTFPVEVYIRRLRHIRKAVLRLLDRAPGTVVVVRTANPQALERQASLYNSDWFSLQLDVVLRAMFKGLDVLLVDAWQMCVAHHEPHNIHPPRAIVKNMVDMILSQVCLNGTRKTV</sequence>
<keyword evidence="4" id="KW-1185">Reference proteome</keyword>
<accession>A0A3Q2XH01</accession>
<dbReference type="Proteomes" id="UP000264820">
    <property type="component" value="Unplaced"/>
</dbReference>
<dbReference type="InterPro" id="IPR057106">
    <property type="entry name" value="NXPE4_C"/>
</dbReference>
<dbReference type="PANTHER" id="PTHR16165:SF9">
    <property type="entry name" value="NXPE FAMILY MEMBER 3"/>
    <property type="match status" value="1"/>
</dbReference>
<dbReference type="GeneID" id="109530608"/>
<evidence type="ECO:0000313" key="4">
    <source>
        <dbReference type="Proteomes" id="UP000264820"/>
    </source>
</evidence>
<evidence type="ECO:0000313" key="3">
    <source>
        <dbReference type="Ensembl" id="ENSHCOP00000003027.1"/>
    </source>
</evidence>
<evidence type="ECO:0000259" key="2">
    <source>
        <dbReference type="Pfam" id="PF24536"/>
    </source>
</evidence>
<dbReference type="Ensembl" id="ENSHCOT00000009441.1">
    <property type="protein sequence ID" value="ENSHCOP00000003027.1"/>
    <property type="gene ID" value="ENSHCOG00000004270.1"/>
</dbReference>
<reference evidence="3" key="2">
    <citation type="submission" date="2025-09" db="UniProtKB">
        <authorList>
            <consortium name="Ensembl"/>
        </authorList>
    </citation>
    <scope>IDENTIFICATION</scope>
</reference>
<dbReference type="RefSeq" id="XP_019750010.1">
    <property type="nucleotide sequence ID" value="XM_019894451.1"/>
</dbReference>
<dbReference type="AlphaFoldDB" id="A0A3Q2XH01"/>
<protein>
    <submittedName>
        <fullName evidence="3">Neurexophilin and PC-esterase domain family, member 3</fullName>
    </submittedName>
</protein>
<dbReference type="InterPro" id="IPR026845">
    <property type="entry name" value="NXPH/NXPE"/>
</dbReference>
<dbReference type="Pfam" id="PF06312">
    <property type="entry name" value="Neurexophilin"/>
    <property type="match status" value="1"/>
</dbReference>
<proteinExistence type="inferred from homology"/>
<dbReference type="OrthoDB" id="5950832at2759"/>
<evidence type="ECO:0000256" key="1">
    <source>
        <dbReference type="ARBA" id="ARBA00005431"/>
    </source>
</evidence>
<dbReference type="OMA" id="WYCYKPR"/>
<reference evidence="3" key="1">
    <citation type="submission" date="2025-08" db="UniProtKB">
        <authorList>
            <consortium name="Ensembl"/>
        </authorList>
    </citation>
    <scope>IDENTIFICATION</scope>
</reference>
<dbReference type="GO" id="GO:0007399">
    <property type="term" value="P:nervous system development"/>
    <property type="evidence" value="ECO:0007669"/>
    <property type="project" value="UniProtKB-ARBA"/>
</dbReference>
<dbReference type="InterPro" id="IPR014756">
    <property type="entry name" value="Ig_E-set"/>
</dbReference>
<dbReference type="PANTHER" id="PTHR16165">
    <property type="entry name" value="NXPE FAMILY MEMBER"/>
    <property type="match status" value="1"/>
</dbReference>
<comment type="similarity">
    <text evidence="1">Belongs to the NXPE family.</text>
</comment>
<dbReference type="KEGG" id="hcq:109530608"/>
<name>A0A3Q2XH01_HIPCM</name>
<dbReference type="SUPFAM" id="SSF81296">
    <property type="entry name" value="E set domains"/>
    <property type="match status" value="1"/>
</dbReference>